<evidence type="ECO:0000313" key="8">
    <source>
        <dbReference type="EnsemblMetazoa" id="XP_030844676"/>
    </source>
</evidence>
<reference evidence="9" key="1">
    <citation type="submission" date="2015-02" db="EMBL/GenBank/DDBJ databases">
        <title>Genome sequencing for Strongylocentrotus purpuratus.</title>
        <authorList>
            <person name="Murali S."/>
            <person name="Liu Y."/>
            <person name="Vee V."/>
            <person name="English A."/>
            <person name="Wang M."/>
            <person name="Skinner E."/>
            <person name="Han Y."/>
            <person name="Muzny D.M."/>
            <person name="Worley K.C."/>
            <person name="Gibbs R.A."/>
        </authorList>
    </citation>
    <scope>NUCLEOTIDE SEQUENCE</scope>
</reference>
<dbReference type="PANTHER" id="PTHR45721">
    <property type="entry name" value="LAMIN DM0-RELATED"/>
    <property type="match status" value="1"/>
</dbReference>
<dbReference type="Pfam" id="PF00038">
    <property type="entry name" value="Filament"/>
    <property type="match status" value="1"/>
</dbReference>
<keyword evidence="3 5" id="KW-0175">Coiled coil</keyword>
<evidence type="ECO:0000256" key="2">
    <source>
        <dbReference type="ARBA" id="ARBA00022754"/>
    </source>
</evidence>
<dbReference type="GeneID" id="576396"/>
<dbReference type="GO" id="GO:0005200">
    <property type="term" value="F:structural constituent of cytoskeleton"/>
    <property type="evidence" value="ECO:0000318"/>
    <property type="project" value="GO_Central"/>
</dbReference>
<dbReference type="OMA" id="MRMENTQ"/>
<evidence type="ECO:0000256" key="4">
    <source>
        <dbReference type="ARBA" id="ARBA00023242"/>
    </source>
</evidence>
<dbReference type="Pfam" id="PF00932">
    <property type="entry name" value="LTD"/>
    <property type="match status" value="1"/>
</dbReference>
<dbReference type="GO" id="GO:0005652">
    <property type="term" value="C:nuclear lamina"/>
    <property type="evidence" value="ECO:0000318"/>
    <property type="project" value="GO_Central"/>
</dbReference>
<dbReference type="InterPro" id="IPR036415">
    <property type="entry name" value="Lamin_tail_dom_sf"/>
</dbReference>
<dbReference type="GO" id="GO:0090435">
    <property type="term" value="P:protein localization to nuclear envelope"/>
    <property type="evidence" value="ECO:0000318"/>
    <property type="project" value="GO_Central"/>
</dbReference>
<dbReference type="Gene3D" id="1.20.5.170">
    <property type="match status" value="1"/>
</dbReference>
<organism evidence="8 9">
    <name type="scientific">Strongylocentrotus purpuratus</name>
    <name type="common">Purple sea urchin</name>
    <dbReference type="NCBI Taxonomy" id="7668"/>
    <lineage>
        <taxon>Eukaryota</taxon>
        <taxon>Metazoa</taxon>
        <taxon>Echinodermata</taxon>
        <taxon>Eleutherozoa</taxon>
        <taxon>Echinozoa</taxon>
        <taxon>Echinoidea</taxon>
        <taxon>Euechinoidea</taxon>
        <taxon>Echinacea</taxon>
        <taxon>Camarodonta</taxon>
        <taxon>Echinidea</taxon>
        <taxon>Strongylocentrotidae</taxon>
        <taxon>Strongylocentrotus</taxon>
    </lineage>
</organism>
<feature type="coiled-coil region" evidence="5">
    <location>
        <begin position="340"/>
        <end position="367"/>
    </location>
</feature>
<dbReference type="OrthoDB" id="102442at2759"/>
<dbReference type="InterPro" id="IPR039008">
    <property type="entry name" value="IF_rod_dom"/>
</dbReference>
<feature type="compositionally biased region" description="Low complexity" evidence="6">
    <location>
        <begin position="17"/>
        <end position="33"/>
    </location>
</feature>
<dbReference type="KEGG" id="spu:576396"/>
<dbReference type="GO" id="GO:0005882">
    <property type="term" value="C:intermediate filament"/>
    <property type="evidence" value="ECO:0007669"/>
    <property type="project" value="UniProtKB-KW"/>
</dbReference>
<dbReference type="Proteomes" id="UP000007110">
    <property type="component" value="Unassembled WGS sequence"/>
</dbReference>
<evidence type="ECO:0000256" key="1">
    <source>
        <dbReference type="ARBA" id="ARBA00004123"/>
    </source>
</evidence>
<dbReference type="InParanoid" id="A0A7M7P1B8"/>
<dbReference type="EnsemblMetazoa" id="XM_030988816">
    <property type="protein sequence ID" value="XP_030844676"/>
    <property type="gene ID" value="LOC576396"/>
</dbReference>
<evidence type="ECO:0000259" key="7">
    <source>
        <dbReference type="PROSITE" id="PS51841"/>
    </source>
</evidence>
<dbReference type="InterPro" id="IPR001322">
    <property type="entry name" value="Lamin_tail_dom"/>
</dbReference>
<protein>
    <recommendedName>
        <fullName evidence="7">LTD domain-containing protein</fullName>
    </recommendedName>
</protein>
<dbReference type="PROSITE" id="PS51841">
    <property type="entry name" value="LTD"/>
    <property type="match status" value="1"/>
</dbReference>
<dbReference type="RefSeq" id="XP_030844676.1">
    <property type="nucleotide sequence ID" value="XM_030988816.1"/>
</dbReference>
<evidence type="ECO:0000256" key="3">
    <source>
        <dbReference type="ARBA" id="ARBA00023054"/>
    </source>
</evidence>
<dbReference type="AlphaFoldDB" id="A0A7M7P1B8"/>
<feature type="region of interest" description="Disordered" evidence="6">
    <location>
        <begin position="419"/>
        <end position="440"/>
    </location>
</feature>
<feature type="compositionally biased region" description="Low complexity" evidence="6">
    <location>
        <begin position="42"/>
        <end position="80"/>
    </location>
</feature>
<evidence type="ECO:0000256" key="6">
    <source>
        <dbReference type="SAM" id="MobiDB-lite"/>
    </source>
</evidence>
<sequence length="584" mass="66821">MMKKQSKRVVATRSQKVVTSTPRVVSTTSYSRSGASTVAGDSLSLPSPLSSSSMSTSMMSTRGSTTTSSTRRFASSSSRSFIREEDEREEMITLNDRLAKYIDSVHALDLDSSRAQLLDVSIVEARQTAMAEIRAIFEKELDDARRLHAEERERLKGECAKYKSELSDLKPRLKSAEKEKNEAKKRLSNLESQITEKDNRIRFLEEELNRVKPELNNKDKQLKTAKIEIENGAIIREQLEKKIRDLQKDLELQEEYYKKQLEKAQGAWDETLMAEWEKYIDNLNVSLSDDLRQVREQEMDQETEENELTRMLTRIKGFGVSEFASELRKLKGDINVKDQNDTLVARIMDLEAQLRKEREAHVDALSRRDLEIEEVKETVAVRVQKYNDLLQIKLRLDKEIATFRALLEGGEARLRKRAMLSDSFQEDTPPREQPQPKRRRINDEVQVTRSSTTSGLVSIVETDNDGNFIKLHNHTDSDQSIGGWELQRIVDGGLVATFTFNNRFSMNPGHEVTIWASGSGNKVQNPPSDVVSKDTENWTKGDSTETLLVRPDGEVMAKCTELREHVHGEFIETEAREFRPCLVM</sequence>
<comment type="subcellular location">
    <subcellularLocation>
        <location evidence="1">Nucleus</location>
    </subcellularLocation>
</comment>
<evidence type="ECO:0000313" key="9">
    <source>
        <dbReference type="Proteomes" id="UP000007110"/>
    </source>
</evidence>
<accession>A0A7M7P1B8</accession>
<dbReference type="GO" id="GO:0006998">
    <property type="term" value="P:nuclear envelope organization"/>
    <property type="evidence" value="ECO:0000318"/>
    <property type="project" value="GO_Central"/>
</dbReference>
<dbReference type="SUPFAM" id="SSF74853">
    <property type="entry name" value="Lamin A/C globular tail domain"/>
    <property type="match status" value="1"/>
</dbReference>
<dbReference type="GO" id="GO:0031507">
    <property type="term" value="P:heterochromatin formation"/>
    <property type="evidence" value="ECO:0000318"/>
    <property type="project" value="GO_Central"/>
</dbReference>
<dbReference type="SMART" id="SM01391">
    <property type="entry name" value="Filament"/>
    <property type="match status" value="1"/>
</dbReference>
<feature type="region of interest" description="Disordered" evidence="6">
    <location>
        <begin position="1"/>
        <end position="84"/>
    </location>
</feature>
<dbReference type="PANTHER" id="PTHR45721:SF11">
    <property type="entry name" value="LAMIN DM0-RELATED"/>
    <property type="match status" value="1"/>
</dbReference>
<keyword evidence="2" id="KW-0403">Intermediate filament</keyword>
<feature type="coiled-coil region" evidence="5">
    <location>
        <begin position="134"/>
        <end position="263"/>
    </location>
</feature>
<proteinExistence type="predicted"/>
<dbReference type="GO" id="GO:0051664">
    <property type="term" value="P:nuclear pore localization"/>
    <property type="evidence" value="ECO:0000318"/>
    <property type="project" value="GO_Central"/>
</dbReference>
<dbReference type="SUPFAM" id="SSF64593">
    <property type="entry name" value="Intermediate filament protein, coiled coil region"/>
    <property type="match status" value="1"/>
</dbReference>
<name>A0A7M7P1B8_STRPU</name>
<dbReference type="GO" id="GO:0007097">
    <property type="term" value="P:nuclear migration"/>
    <property type="evidence" value="ECO:0000318"/>
    <property type="project" value="GO_Central"/>
</dbReference>
<reference evidence="8" key="2">
    <citation type="submission" date="2021-01" db="UniProtKB">
        <authorList>
            <consortium name="EnsemblMetazoa"/>
        </authorList>
    </citation>
    <scope>IDENTIFICATION</scope>
</reference>
<keyword evidence="4" id="KW-0539">Nucleus</keyword>
<dbReference type="Gene3D" id="1.10.287.1490">
    <property type="match status" value="1"/>
</dbReference>
<keyword evidence="9" id="KW-1185">Reference proteome</keyword>
<evidence type="ECO:0000256" key="5">
    <source>
        <dbReference type="SAM" id="Coils"/>
    </source>
</evidence>
<feature type="domain" description="LTD" evidence="7">
    <location>
        <begin position="443"/>
        <end position="567"/>
    </location>
</feature>
<dbReference type="Gene3D" id="2.60.40.1260">
    <property type="entry name" value="Lamin Tail domain"/>
    <property type="match status" value="1"/>
</dbReference>